<keyword evidence="2" id="KW-0732">Signal</keyword>
<dbReference type="RefSeq" id="WP_013530773.1">
    <property type="nucleotide sequence ID" value="NC_014923.1"/>
</dbReference>
<organism evidence="3 4">
    <name type="scientific">Mesorhizobium ciceri biovar biserrulae (strain HAMBI 2942 / LMG 23838 / WSM1271)</name>
    <dbReference type="NCBI Taxonomy" id="765698"/>
    <lineage>
        <taxon>Bacteria</taxon>
        <taxon>Pseudomonadati</taxon>
        <taxon>Pseudomonadota</taxon>
        <taxon>Alphaproteobacteria</taxon>
        <taxon>Hyphomicrobiales</taxon>
        <taxon>Phyllobacteriaceae</taxon>
        <taxon>Mesorhizobium</taxon>
    </lineage>
</organism>
<dbReference type="eggNOG" id="ENOG502ZVA1">
    <property type="taxonomic scope" value="Bacteria"/>
</dbReference>
<dbReference type="PATRIC" id="fig|765698.3.peg.3447"/>
<dbReference type="Proteomes" id="UP000007471">
    <property type="component" value="Chromosome"/>
</dbReference>
<dbReference type="EMBL" id="CP002447">
    <property type="protein sequence ID" value="ADV12090.1"/>
    <property type="molecule type" value="Genomic_DNA"/>
</dbReference>
<dbReference type="HOGENOM" id="CLU_166169_0_0_5"/>
<feature type="region of interest" description="Disordered" evidence="1">
    <location>
        <begin position="19"/>
        <end position="102"/>
    </location>
</feature>
<accession>E8TCW5</accession>
<evidence type="ECO:0000256" key="2">
    <source>
        <dbReference type="SAM" id="SignalP"/>
    </source>
</evidence>
<name>E8TCW5_MESCW</name>
<evidence type="ECO:0000313" key="3">
    <source>
        <dbReference type="EMBL" id="ADV12090.1"/>
    </source>
</evidence>
<evidence type="ECO:0000256" key="1">
    <source>
        <dbReference type="SAM" id="MobiDB-lite"/>
    </source>
</evidence>
<dbReference type="AlphaFoldDB" id="E8TCW5"/>
<feature type="signal peptide" evidence="2">
    <location>
        <begin position="1"/>
        <end position="19"/>
    </location>
</feature>
<proteinExistence type="predicted"/>
<dbReference type="KEGG" id="mci:Mesci_2961"/>
<dbReference type="OrthoDB" id="8400919at2"/>
<feature type="chain" id="PRO_5003227657" evidence="2">
    <location>
        <begin position="20"/>
        <end position="102"/>
    </location>
</feature>
<protein>
    <submittedName>
        <fullName evidence="3">Uncharacterized protein</fullName>
    </submittedName>
</protein>
<dbReference type="GeneID" id="91562156"/>
<evidence type="ECO:0000313" key="4">
    <source>
        <dbReference type="Proteomes" id="UP000007471"/>
    </source>
</evidence>
<reference evidence="4" key="1">
    <citation type="submission" date="2011-01" db="EMBL/GenBank/DDBJ databases">
        <title>Complete sequence of chromosome of Mesorhizobium ciceri bv. biserrulae WSM1271.</title>
        <authorList>
            <person name="Lucas S."/>
            <person name="Copeland A."/>
            <person name="Lapidus A."/>
            <person name="Cheng J.-F."/>
            <person name="Goodwin L."/>
            <person name="Pitluck S."/>
            <person name="Teshima H."/>
            <person name="Detter J.C."/>
            <person name="Han C."/>
            <person name="Tapia R."/>
            <person name="Land M."/>
            <person name="Hauser L."/>
            <person name="Kyrpides N."/>
            <person name="Ivanova N."/>
            <person name="Nandasena K."/>
            <person name="Reeve W.G."/>
            <person name="Howieson J.G."/>
            <person name="O'Hara G."/>
            <person name="Tiwari R.P."/>
            <person name="Woyke T."/>
        </authorList>
    </citation>
    <scope>NUCLEOTIDE SEQUENCE [LARGE SCALE GENOMIC DNA]</scope>
    <source>
        <strain evidence="4">HAMBI 2942 / LMG 23838 / WSM1271</strain>
    </source>
</reference>
<sequence precursor="true">MRTLAIMPFGLMLALAVPAAAQQQNDSQAPQADKCRAQTGQEAKQQPEKQADDGNLTAKLNDCGGVLKPPPTGDQGMAAPAPDEGKTPVIKPGEVPPQPPKQ</sequence>
<gene>
    <name evidence="3" type="ordered locus">Mesci_2961</name>
</gene>